<dbReference type="PIRSF" id="PIRSF000126">
    <property type="entry name" value="11-beta-HSD1"/>
    <property type="match status" value="1"/>
</dbReference>
<dbReference type="InterPro" id="IPR050259">
    <property type="entry name" value="SDR"/>
</dbReference>
<dbReference type="CDD" id="cd05233">
    <property type="entry name" value="SDR_c"/>
    <property type="match status" value="1"/>
</dbReference>
<dbReference type="Pfam" id="PF00106">
    <property type="entry name" value="adh_short"/>
    <property type="match status" value="1"/>
</dbReference>
<dbReference type="InterPro" id="IPR002347">
    <property type="entry name" value="SDR_fam"/>
</dbReference>
<dbReference type="STRING" id="675864.SAMN04489747_0449"/>
<evidence type="ECO:0000256" key="2">
    <source>
        <dbReference type="RuleBase" id="RU000363"/>
    </source>
</evidence>
<comment type="similarity">
    <text evidence="1 2">Belongs to the short-chain dehydrogenases/reductases (SDR) family.</text>
</comment>
<dbReference type="EMBL" id="LT629688">
    <property type="protein sequence ID" value="SDD21133.1"/>
    <property type="molecule type" value="Genomic_DNA"/>
</dbReference>
<dbReference type="SUPFAM" id="SSF51735">
    <property type="entry name" value="NAD(P)-binding Rossmann-fold domains"/>
    <property type="match status" value="1"/>
</dbReference>
<proteinExistence type="inferred from homology"/>
<dbReference type="InterPro" id="IPR036291">
    <property type="entry name" value="NAD(P)-bd_dom_sf"/>
</dbReference>
<dbReference type="Gene3D" id="3.40.50.720">
    <property type="entry name" value="NAD(P)-binding Rossmann-like Domain"/>
    <property type="match status" value="1"/>
</dbReference>
<organism evidence="3 4">
    <name type="scientific">Auraticoccus monumenti</name>
    <dbReference type="NCBI Taxonomy" id="675864"/>
    <lineage>
        <taxon>Bacteria</taxon>
        <taxon>Bacillati</taxon>
        <taxon>Actinomycetota</taxon>
        <taxon>Actinomycetes</taxon>
        <taxon>Propionibacteriales</taxon>
        <taxon>Propionibacteriaceae</taxon>
        <taxon>Auraticoccus</taxon>
    </lineage>
</organism>
<evidence type="ECO:0008006" key="5">
    <source>
        <dbReference type="Google" id="ProtNLM"/>
    </source>
</evidence>
<name>A0A1G6SWI7_9ACTN</name>
<evidence type="ECO:0000313" key="4">
    <source>
        <dbReference type="Proteomes" id="UP000198546"/>
    </source>
</evidence>
<reference evidence="3 4" key="1">
    <citation type="submission" date="2016-10" db="EMBL/GenBank/DDBJ databases">
        <authorList>
            <person name="de Groot N.N."/>
        </authorList>
    </citation>
    <scope>NUCLEOTIDE SEQUENCE [LARGE SCALE GENOMIC DNA]</scope>
    <source>
        <strain evidence="3 4">MON 2.2</strain>
    </source>
</reference>
<accession>A0A1G6SWI7</accession>
<protein>
    <recommendedName>
        <fullName evidence="5">Short-chain dehydrogenase</fullName>
    </recommendedName>
</protein>
<evidence type="ECO:0000256" key="1">
    <source>
        <dbReference type="ARBA" id="ARBA00006484"/>
    </source>
</evidence>
<dbReference type="PRINTS" id="PR00080">
    <property type="entry name" value="SDRFAMILY"/>
</dbReference>
<keyword evidence="4" id="KW-1185">Reference proteome</keyword>
<gene>
    <name evidence="3" type="ORF">SAMN04489747_0449</name>
</gene>
<dbReference type="PANTHER" id="PTHR42879">
    <property type="entry name" value="3-OXOACYL-(ACYL-CARRIER-PROTEIN) REDUCTASE"/>
    <property type="match status" value="1"/>
</dbReference>
<dbReference type="PRINTS" id="PR00081">
    <property type="entry name" value="GDHRDH"/>
</dbReference>
<dbReference type="Proteomes" id="UP000198546">
    <property type="component" value="Chromosome i"/>
</dbReference>
<dbReference type="PANTHER" id="PTHR42879:SF2">
    <property type="entry name" value="3-OXOACYL-[ACYL-CARRIER-PROTEIN] REDUCTASE FABG"/>
    <property type="match status" value="1"/>
</dbReference>
<dbReference type="AlphaFoldDB" id="A0A1G6SWI7"/>
<sequence length="272" mass="28947">MVTPVPGVLSTSLSAMTTALVTGATAGIGATFARHLASRGHDLVLVARDEERLRVSAAELSRVYGVEVEVLRADLSDVEQTRAVAARAEDADRPVDLVINNAGFGLHSPLLDPDTSTHERALDVMCRAVLLIGGAAGRAMSARGSGSIINVSSTAGWVTLGHYSAIKAWVTAYTEGLAVELRGTGVTATALAPGWVHTEFHERAGIRAGKIPEIAWVDVDRLVGECLDDAARGKVISIPTRRWKVAIQVARHTPRRTIRWVSSALSSSRRPH</sequence>
<evidence type="ECO:0000313" key="3">
    <source>
        <dbReference type="EMBL" id="SDD21133.1"/>
    </source>
</evidence>